<dbReference type="InterPro" id="IPR036412">
    <property type="entry name" value="HAD-like_sf"/>
</dbReference>
<keyword evidence="2" id="KW-1185">Reference proteome</keyword>
<dbReference type="CDD" id="cd02603">
    <property type="entry name" value="HAD_sEH-N_like"/>
    <property type="match status" value="1"/>
</dbReference>
<dbReference type="Gene3D" id="1.10.150.240">
    <property type="entry name" value="Putative phosphatase, domain 2"/>
    <property type="match status" value="1"/>
</dbReference>
<evidence type="ECO:0000313" key="1">
    <source>
        <dbReference type="EMBL" id="SEJ15542.1"/>
    </source>
</evidence>
<dbReference type="InterPro" id="IPR023214">
    <property type="entry name" value="HAD_sf"/>
</dbReference>
<dbReference type="GO" id="GO:0016787">
    <property type="term" value="F:hydrolase activity"/>
    <property type="evidence" value="ECO:0007669"/>
    <property type="project" value="UniProtKB-KW"/>
</dbReference>
<dbReference type="SFLD" id="SFLDS00003">
    <property type="entry name" value="Haloacid_Dehalogenase"/>
    <property type="match status" value="1"/>
</dbReference>
<dbReference type="NCBIfam" id="TIGR01509">
    <property type="entry name" value="HAD-SF-IA-v3"/>
    <property type="match status" value="1"/>
</dbReference>
<keyword evidence="1" id="KW-0378">Hydrolase</keyword>
<dbReference type="AlphaFoldDB" id="A0A1H6WSR8"/>
<dbReference type="RefSeq" id="WP_175483764.1">
    <property type="nucleotide sequence ID" value="NZ_FNYC01000005.1"/>
</dbReference>
<name>A0A1H6WSR8_9GAMM</name>
<gene>
    <name evidence="1" type="ORF">SAMN04487997_2569</name>
</gene>
<protein>
    <submittedName>
        <fullName evidence="1">Putative hydrolase of the HAD superfamily</fullName>
    </submittedName>
</protein>
<dbReference type="PANTHER" id="PTHR43611">
    <property type="entry name" value="ALPHA-D-GLUCOSE 1-PHOSPHATE PHOSPHATASE"/>
    <property type="match status" value="1"/>
</dbReference>
<sequence length="205" mass="21576">MTAAIRCVLFDFDGVLADYDRDVRIGHLAHFLGRPSHAVRAAIYASGVEDAADAGLLDADAYLEALGRELDCTVPADAWVDARRAATHEKPPMLSLASKLRARGITVAMLSNNGLLMAQSWPAIVPALFPLFSGRAFCSAQLGAAKPSPAAYLRCLEALAMPPPATLFVDDNPANVAGARAAGLVGHCFAGITELQRALEEHGLA</sequence>
<dbReference type="InterPro" id="IPR023198">
    <property type="entry name" value="PGP-like_dom2"/>
</dbReference>
<dbReference type="SFLD" id="SFLDG01129">
    <property type="entry name" value="C1.5:_HAD__Beta-PGM__Phosphata"/>
    <property type="match status" value="1"/>
</dbReference>
<dbReference type="InterPro" id="IPR006439">
    <property type="entry name" value="HAD-SF_hydro_IA"/>
</dbReference>
<reference evidence="1 2" key="1">
    <citation type="submission" date="2016-10" db="EMBL/GenBank/DDBJ databases">
        <authorList>
            <person name="de Groot N.N."/>
        </authorList>
    </citation>
    <scope>NUCLEOTIDE SEQUENCE [LARGE SCALE GENOMIC DNA]</scope>
    <source>
        <strain evidence="1 2">DSM 26515</strain>
    </source>
</reference>
<accession>A0A1H6WSR8</accession>
<evidence type="ECO:0000313" key="2">
    <source>
        <dbReference type="Proteomes" id="UP000199420"/>
    </source>
</evidence>
<proteinExistence type="predicted"/>
<dbReference type="Pfam" id="PF00702">
    <property type="entry name" value="Hydrolase"/>
    <property type="match status" value="1"/>
</dbReference>
<dbReference type="STRING" id="529704.SAMN02927913_2546"/>
<dbReference type="SUPFAM" id="SSF56784">
    <property type="entry name" value="HAD-like"/>
    <property type="match status" value="1"/>
</dbReference>
<organism evidence="1 2">
    <name type="scientific">Frateuria terrea</name>
    <dbReference type="NCBI Taxonomy" id="529704"/>
    <lineage>
        <taxon>Bacteria</taxon>
        <taxon>Pseudomonadati</taxon>
        <taxon>Pseudomonadota</taxon>
        <taxon>Gammaproteobacteria</taxon>
        <taxon>Lysobacterales</taxon>
        <taxon>Rhodanobacteraceae</taxon>
        <taxon>Frateuria</taxon>
    </lineage>
</organism>
<dbReference type="Proteomes" id="UP000199420">
    <property type="component" value="Unassembled WGS sequence"/>
</dbReference>
<dbReference type="PRINTS" id="PR00413">
    <property type="entry name" value="HADHALOGNASE"/>
</dbReference>
<dbReference type="Gene3D" id="3.40.50.1000">
    <property type="entry name" value="HAD superfamily/HAD-like"/>
    <property type="match status" value="1"/>
</dbReference>
<dbReference type="EMBL" id="FNYC01000005">
    <property type="protein sequence ID" value="SEJ15542.1"/>
    <property type="molecule type" value="Genomic_DNA"/>
</dbReference>
<dbReference type="PANTHER" id="PTHR43611:SF3">
    <property type="entry name" value="FLAVIN MONONUCLEOTIDE HYDROLASE 1, CHLOROPLATIC"/>
    <property type="match status" value="1"/>
</dbReference>